<evidence type="ECO:0000313" key="2">
    <source>
        <dbReference type="EMBL" id="CAF2070416.1"/>
    </source>
</evidence>
<gene>
    <name evidence="3" type="ORF">UXM345_LOCUS34786</name>
    <name evidence="2" type="ORF">XDN619_LOCUS12426</name>
</gene>
<feature type="compositionally biased region" description="Polar residues" evidence="1">
    <location>
        <begin position="333"/>
        <end position="342"/>
    </location>
</feature>
<evidence type="ECO:0000313" key="4">
    <source>
        <dbReference type="Proteomes" id="UP000663887"/>
    </source>
</evidence>
<proteinExistence type="predicted"/>
<organism evidence="2 4">
    <name type="scientific">Rotaria magnacalcarata</name>
    <dbReference type="NCBI Taxonomy" id="392030"/>
    <lineage>
        <taxon>Eukaryota</taxon>
        <taxon>Metazoa</taxon>
        <taxon>Spiralia</taxon>
        <taxon>Gnathifera</taxon>
        <taxon>Rotifera</taxon>
        <taxon>Eurotatoria</taxon>
        <taxon>Bdelloidea</taxon>
        <taxon>Philodinida</taxon>
        <taxon>Philodinidae</taxon>
        <taxon>Rotaria</taxon>
    </lineage>
</organism>
<feature type="non-terminal residue" evidence="2">
    <location>
        <position position="353"/>
    </location>
</feature>
<protein>
    <submittedName>
        <fullName evidence="2">Uncharacterized protein</fullName>
    </submittedName>
</protein>
<dbReference type="EMBL" id="CAJOBF010013188">
    <property type="protein sequence ID" value="CAF4327014.1"/>
    <property type="molecule type" value="Genomic_DNA"/>
</dbReference>
<dbReference type="EMBL" id="CAJNRG010004890">
    <property type="protein sequence ID" value="CAF2070416.1"/>
    <property type="molecule type" value="Genomic_DNA"/>
</dbReference>
<accession>A0A816RCR0</accession>
<evidence type="ECO:0000256" key="1">
    <source>
        <dbReference type="SAM" id="MobiDB-lite"/>
    </source>
</evidence>
<comment type="caution">
    <text evidence="2">The sequence shown here is derived from an EMBL/GenBank/DDBJ whole genome shotgun (WGS) entry which is preliminary data.</text>
</comment>
<sequence length="353" mass="39781">MYADEIEPRAAHIKETFSDFNLNNGEINKTFSEFDDQYNETIVIADLFRDNEATRVDVLNNDAKPKAENVRLATEADVVIHSNNENIKINVVNNNLEPLDVSFDIAVSYIELVQPENDKVNFEESELGPKAESIEEANCKNSKVDKGDILTNNMGPKADDCFSYHDDKIIVSNKIEPRANGIEETKTNLNLQPGKNNKIEIACINIKDEAKEVKGVEVNINLSPDEDIKVNVPEINKELLYKNLKVRFPDMFLEPFESVEVNFEKIIIAAQNLKRKEDIKTPSAMNVVKDNCKSEIECNTKIKINDQKCKLLPKAESVKRTQAKSTKFDKSCKANSANNNIEPPTCILGDSDE</sequence>
<evidence type="ECO:0000313" key="3">
    <source>
        <dbReference type="EMBL" id="CAF4327014.1"/>
    </source>
</evidence>
<dbReference type="AlphaFoldDB" id="A0A816RCR0"/>
<name>A0A816RCR0_9BILA</name>
<dbReference type="Proteomes" id="UP000663887">
    <property type="component" value="Unassembled WGS sequence"/>
</dbReference>
<reference evidence="2" key="1">
    <citation type="submission" date="2021-02" db="EMBL/GenBank/DDBJ databases">
        <authorList>
            <person name="Nowell W R."/>
        </authorList>
    </citation>
    <scope>NUCLEOTIDE SEQUENCE</scope>
</reference>
<dbReference type="Proteomes" id="UP000663842">
    <property type="component" value="Unassembled WGS sequence"/>
</dbReference>
<feature type="region of interest" description="Disordered" evidence="1">
    <location>
        <begin position="333"/>
        <end position="353"/>
    </location>
</feature>